<comment type="caution">
    <text evidence="2">The sequence shown here is derived from an EMBL/GenBank/DDBJ whole genome shotgun (WGS) entry which is preliminary data.</text>
</comment>
<dbReference type="Proteomes" id="UP001642484">
    <property type="component" value="Unassembled WGS sequence"/>
</dbReference>
<keyword evidence="3" id="KW-1185">Reference proteome</keyword>
<organism evidence="2 3">
    <name type="scientific">Durusdinium trenchii</name>
    <dbReference type="NCBI Taxonomy" id="1381693"/>
    <lineage>
        <taxon>Eukaryota</taxon>
        <taxon>Sar</taxon>
        <taxon>Alveolata</taxon>
        <taxon>Dinophyceae</taxon>
        <taxon>Suessiales</taxon>
        <taxon>Symbiodiniaceae</taxon>
        <taxon>Durusdinium</taxon>
    </lineage>
</organism>
<protein>
    <submittedName>
        <fullName evidence="2">Uncharacterized protein</fullName>
    </submittedName>
</protein>
<reference evidence="2 3" key="1">
    <citation type="submission" date="2024-02" db="EMBL/GenBank/DDBJ databases">
        <authorList>
            <person name="Chen Y."/>
            <person name="Shah S."/>
            <person name="Dougan E. K."/>
            <person name="Thang M."/>
            <person name="Chan C."/>
        </authorList>
    </citation>
    <scope>NUCLEOTIDE SEQUENCE [LARGE SCALE GENOMIC DNA]</scope>
</reference>
<sequence length="290" mass="30321">MVPGPLQVLAKALEVQLLLLPVLKAQATTYELAFYHHFPVDISVCFAYGYGEPTTSIGPLNYKEVGYARIPANSSTNQISVDVQENCSGPNASLVSGAVQVTLQSSSNLFGVVADGLETWNASSPTAALAAYRSNSVAEVETTEVVASLRFWNGAVGLASSCTAEIAVDGGPHYQVGQLAADQGKQVSFTCDALESGFTTLAFHCGSQAFEFRTGAEGVGGFLCPGATLQVSLVGFQEGNTTGKGPSVELVSSSDCPCAQRCRASCAVAEGWRSAQVSSIFVLVVLWLWS</sequence>
<evidence type="ECO:0000256" key="1">
    <source>
        <dbReference type="SAM" id="SignalP"/>
    </source>
</evidence>
<proteinExistence type="predicted"/>
<keyword evidence="1" id="KW-0732">Signal</keyword>
<feature type="signal peptide" evidence="1">
    <location>
        <begin position="1"/>
        <end position="27"/>
    </location>
</feature>
<dbReference type="EMBL" id="CAXAMN010021584">
    <property type="protein sequence ID" value="CAK9061019.1"/>
    <property type="molecule type" value="Genomic_DNA"/>
</dbReference>
<feature type="chain" id="PRO_5045556517" evidence="1">
    <location>
        <begin position="28"/>
        <end position="290"/>
    </location>
</feature>
<accession>A0ABP0NBS5</accession>
<gene>
    <name evidence="2" type="ORF">CCMP2556_LOCUS30013</name>
</gene>
<evidence type="ECO:0000313" key="2">
    <source>
        <dbReference type="EMBL" id="CAK9061019.1"/>
    </source>
</evidence>
<name>A0ABP0NBS5_9DINO</name>
<evidence type="ECO:0000313" key="3">
    <source>
        <dbReference type="Proteomes" id="UP001642484"/>
    </source>
</evidence>